<evidence type="ECO:0000313" key="2">
    <source>
        <dbReference type="EMBL" id="OBZ77839.1"/>
    </source>
</evidence>
<feature type="compositionally biased region" description="Polar residues" evidence="1">
    <location>
        <begin position="90"/>
        <end position="101"/>
    </location>
</feature>
<proteinExistence type="predicted"/>
<accession>A0A1C7MN01</accession>
<evidence type="ECO:0000256" key="1">
    <source>
        <dbReference type="SAM" id="MobiDB-lite"/>
    </source>
</evidence>
<feature type="compositionally biased region" description="Low complexity" evidence="1">
    <location>
        <begin position="183"/>
        <end position="192"/>
    </location>
</feature>
<feature type="compositionally biased region" description="Low complexity" evidence="1">
    <location>
        <begin position="138"/>
        <end position="149"/>
    </location>
</feature>
<dbReference type="AlphaFoldDB" id="A0A1C7MN01"/>
<feature type="compositionally biased region" description="Low complexity" evidence="1">
    <location>
        <begin position="120"/>
        <end position="131"/>
    </location>
</feature>
<dbReference type="OrthoDB" id="3050608at2759"/>
<name>A0A1C7MN01_GRIFR</name>
<feature type="region of interest" description="Disordered" evidence="1">
    <location>
        <begin position="291"/>
        <end position="312"/>
    </location>
</feature>
<dbReference type="EMBL" id="LUGG01000002">
    <property type="protein sequence ID" value="OBZ77839.1"/>
    <property type="molecule type" value="Genomic_DNA"/>
</dbReference>
<reference evidence="2 3" key="1">
    <citation type="submission" date="2016-03" db="EMBL/GenBank/DDBJ databases">
        <title>Whole genome sequencing of Grifola frondosa 9006-11.</title>
        <authorList>
            <person name="Min B."/>
            <person name="Park H."/>
            <person name="Kim J.-G."/>
            <person name="Cho H."/>
            <person name="Oh Y.-L."/>
            <person name="Kong W.-S."/>
            <person name="Choi I.-G."/>
        </authorList>
    </citation>
    <scope>NUCLEOTIDE SEQUENCE [LARGE SCALE GENOMIC DNA]</scope>
    <source>
        <strain evidence="2 3">9006-11</strain>
    </source>
</reference>
<gene>
    <name evidence="2" type="ORF">A0H81_01829</name>
</gene>
<dbReference type="Proteomes" id="UP000092993">
    <property type="component" value="Unassembled WGS sequence"/>
</dbReference>
<evidence type="ECO:0000313" key="3">
    <source>
        <dbReference type="Proteomes" id="UP000092993"/>
    </source>
</evidence>
<feature type="region of interest" description="Disordered" evidence="1">
    <location>
        <begin position="90"/>
        <end position="213"/>
    </location>
</feature>
<protein>
    <submittedName>
        <fullName evidence="2">Uncharacterized protein</fullName>
    </submittedName>
</protein>
<comment type="caution">
    <text evidence="2">The sequence shown here is derived from an EMBL/GenBank/DDBJ whole genome shotgun (WGS) entry which is preliminary data.</text>
</comment>
<feature type="compositionally biased region" description="Low complexity" evidence="1">
    <location>
        <begin position="162"/>
        <end position="176"/>
    </location>
</feature>
<organism evidence="2 3">
    <name type="scientific">Grifola frondosa</name>
    <name type="common">Maitake</name>
    <name type="synonym">Polyporus frondosus</name>
    <dbReference type="NCBI Taxonomy" id="5627"/>
    <lineage>
        <taxon>Eukaryota</taxon>
        <taxon>Fungi</taxon>
        <taxon>Dikarya</taxon>
        <taxon>Basidiomycota</taxon>
        <taxon>Agaricomycotina</taxon>
        <taxon>Agaricomycetes</taxon>
        <taxon>Polyporales</taxon>
        <taxon>Grifolaceae</taxon>
        <taxon>Grifola</taxon>
    </lineage>
</organism>
<keyword evidence="3" id="KW-1185">Reference proteome</keyword>
<sequence length="379" mass="40959">MLETLQLRRAGLELNTYAHTEQRHGSLQGVATSPYVRIIALSIDPSRNDVTPAFLYIHPHDALHAFAFSSQPPNPHRIFPNLTRTYDMSDNWDNSASSGNDSGAFGQGQRQGQGQGASYDQMQNSQQQQPSMGGGQGMMQDSQQQQPMGGSQGQGQDAPYDQMQGSQQQQQQQQSSMGGGQGMMQDSQQQPSMGGGQGVSGGASQQAGAGGEKADWLDKGMQWAGKKAGMNISQKNADTAGDFMNKEAKQYGDRANRISSDSLYAFRHIALVLAVLSLCQTSMCQNILGKAKRNPAQSRPPRNASIPGSQEPVQMKNNAMSACSIASSPHKRQQVWNHCCPLRVLPDLLRVEPRTSSSHGGQQIVGVRQAASIMTDVRK</sequence>
<feature type="compositionally biased region" description="Gly residues" evidence="1">
    <location>
        <begin position="105"/>
        <end position="115"/>
    </location>
</feature>